<dbReference type="EMBL" id="SRMO01000028">
    <property type="protein sequence ID" value="TGG94830.1"/>
    <property type="molecule type" value="Genomic_DNA"/>
</dbReference>
<evidence type="ECO:0000313" key="8">
    <source>
        <dbReference type="EMBL" id="TGG94830.1"/>
    </source>
</evidence>
<dbReference type="Proteomes" id="UP000317990">
    <property type="component" value="Unassembled WGS sequence"/>
</dbReference>
<dbReference type="GO" id="GO:0009306">
    <property type="term" value="P:protein secretion"/>
    <property type="evidence" value="ECO:0007669"/>
    <property type="project" value="InterPro"/>
</dbReference>
<accession>A0A524RQM2</accession>
<gene>
    <name evidence="8" type="ORF">ERJ67_01650</name>
</gene>
<comment type="caution">
    <text evidence="8">The sequence shown here is derived from an EMBL/GenBank/DDBJ whole genome shotgun (WGS) entry which is preliminary data.</text>
</comment>
<dbReference type="InterPro" id="IPR007452">
    <property type="entry name" value="TamB_C"/>
</dbReference>
<evidence type="ECO:0000259" key="7">
    <source>
        <dbReference type="PROSITE" id="PS51430"/>
    </source>
</evidence>
<feature type="compositionally biased region" description="Gly residues" evidence="5">
    <location>
        <begin position="1347"/>
        <end position="1356"/>
    </location>
</feature>
<proteinExistence type="predicted"/>
<evidence type="ECO:0000256" key="3">
    <source>
        <dbReference type="ARBA" id="ARBA00022989"/>
    </source>
</evidence>
<dbReference type="Pfam" id="PF04357">
    <property type="entry name" value="TamB"/>
    <property type="match status" value="1"/>
</dbReference>
<feature type="transmembrane region" description="Helical" evidence="6">
    <location>
        <begin position="50"/>
        <end position="72"/>
    </location>
</feature>
<keyword evidence="4 6" id="KW-0472">Membrane</keyword>
<organism evidence="8 9">
    <name type="scientific">Aphanocapsa feldmannii 277cV</name>
    <dbReference type="NCBI Taxonomy" id="2507553"/>
    <lineage>
        <taxon>Bacteria</taxon>
        <taxon>Bacillati</taxon>
        <taxon>Cyanobacteriota</taxon>
        <taxon>Cyanophyceae</taxon>
        <taxon>Oscillatoriophycideae</taxon>
        <taxon>Chroococcales</taxon>
        <taxon>Microcystaceae</taxon>
        <taxon>Aphanocapsa</taxon>
    </lineage>
</organism>
<dbReference type="GO" id="GO:0007623">
    <property type="term" value="P:circadian rhythm"/>
    <property type="evidence" value="ECO:0007669"/>
    <property type="project" value="InterPro"/>
</dbReference>
<protein>
    <recommendedName>
        <fullName evidence="7">KaiA N-terminal domain-containing protein</fullName>
    </recommendedName>
</protein>
<comment type="subcellular location">
    <subcellularLocation>
        <location evidence="1">Membrane</location>
        <topology evidence="1">Single-pass membrane protein</topology>
    </subcellularLocation>
</comment>
<name>A0A524RQM2_9CHRO</name>
<dbReference type="InterPro" id="IPR053022">
    <property type="entry name" value="Chloroplast_translocon_comp"/>
</dbReference>
<evidence type="ECO:0000256" key="2">
    <source>
        <dbReference type="ARBA" id="ARBA00022692"/>
    </source>
</evidence>
<sequence length="1695" mass="180569">MGRTPWISLELTPIFGAAGLGSVAHQTDGPSASSPPLQQRRLGYRLQCRLGRGLIVLGALLGLSVPVALVALDQSLDRNSDVLGLRLEQLVSRSLGHPLQLGDYRGLGWRGVRLGPSRLLRGARDDSSVDVAALSAGVDLLASLLQRRWVVDLHLHGATMQLRQNSSGAFWVAGGAGQRRSGQQSARAGPPPLRIRLHPGQGAQLSVWARGHSDLDPPDLLLTLRGRLDYLSRPNRWEGWGALALSGGEQVSFHSRGSLADRPWQLTLGTEGLNLAQFAAFGLTAGGQPLPGRLQSDLRFSLGGPLQRRCEGSATILSSATPAAGIPLSPQRLALAPAAERLVLPLAFLGLNPYVLPLDQLGLRPVSLSTKLEALELDRLELHCRGQTLELQQTSYRLGALQGVLDGALRMDGRGSLDLHWDGALPSRRAGIIAGQWNGSLSLDGLQGSGRKLSLRSSLRNWRRNDRFPTWGYGPQEKELPDSDLQLDAELGEELHIERFVLAAGDTRIRAGGTLGRQSDFVLAQFSLAPADWLTPREATPYSDGVVYRAQGHLRGPLRRPTLDLRVGTAADPGSLTLAWHGRGGTLRGSLPMAAGTAISMDGEAAQKRWTLDMDLDGVELGPFFSLLHPRLRAPTELHVSAAGHYDQPRHSGEGRWLGGGITLAHNHLDLRWPEGLEMGYGSLLGPTRAQLQLDGSGLELVDFRAPDVAVRGRLDWPAGSPLRAAGLQLDLDARRLPLDLLGLATGQMLGGHFDYVGEIRGTLAAPRFKADVALNSLRLGRLAWPERWLGTLASGPDAHRLSLSRGSDGLLVELDRGFGLRAMELQRAGGHLTVDTDPASPGRYLWSAQDLPLRPLQLAWRNAGPFRPLSGLLTGRGSLDPGRRRLALDTQVTRPRLGPLGFTTLQLRGSLQPGGFELLSVLGAGDGKVALRTRQSSRDAVDLEVRLEAVPAQTIVTAVLLLETLLALPQPGQGSAGELLPVDGSALQIRSLDLPLGAQLNQARARARARLTGLDRALGQGKGVDALLDALRGRVDGSLRLAGPVGALQGSADLSGRFWLATEGLDRALEVTPWTLRFEGPFVGAGEGSFGFDTVPLALATLLAPGGLPVSGSLQGRGRYRLGGPGGVSASLSLDMVDAELAGRPLSLQEGRISLEGRRLSLDIALLGGEVEELLELRGGLSLDAAAEDLNLRLSSRDEGLGFLLGLGGPALVWQGGSARVFLLLRGSLRQPIANGYLRLTDGTLAVLGQPVRDLDITALFDFDSLYLDRLEADVGDGLISADGYVGLFQPVVDASQPLTVRFSGNRMAWPQAELSVSGALSVGGSLTSPVFGGSLQLSEGALAPGAGGGNGSGADSGASGPDQTQFAGADWMFDAPLVLNAPNPNQAWAERFEAVLPDKGAIRFRDLRLELGPGMRLQSLPLADFAIGGNLLMNGPLDRDLSINGVVKLLSGRLTLFTTSFSLDRDSPNVAVFIPSLGPIPYLDLALQARLATSLGGTPSPDNQPLESERDGFDASSLSFSERLNLVRIRLIVSGQADRLLESIALTSTPPLPERELIGLIGGSAVAEVLAGQATSSVVTALGQTLVDPWINSFVTRPDSPFTFSIYPAYMVPQLDVSAAEERRRLSPELVLGTELGIDIGDSLNLSLLAAPNHREIPLEFSLGWQLDRSYSIQAVMDSESNWKASLEVFFRF</sequence>
<feature type="domain" description="KaiA N-terminal" evidence="7">
    <location>
        <begin position="1"/>
        <end position="50"/>
    </location>
</feature>
<evidence type="ECO:0000256" key="4">
    <source>
        <dbReference type="ARBA" id="ARBA00023136"/>
    </source>
</evidence>
<dbReference type="PANTHER" id="PTHR34457:SF3">
    <property type="entry name" value="PROTEIN TIC236, CHLOROPLASTIC"/>
    <property type="match status" value="1"/>
</dbReference>
<evidence type="ECO:0000256" key="1">
    <source>
        <dbReference type="ARBA" id="ARBA00004167"/>
    </source>
</evidence>
<dbReference type="InterPro" id="IPR020844">
    <property type="entry name" value="Circadian_clock_KaiA_N"/>
</dbReference>
<keyword evidence="3 6" id="KW-1133">Transmembrane helix</keyword>
<evidence type="ECO:0000256" key="5">
    <source>
        <dbReference type="SAM" id="MobiDB-lite"/>
    </source>
</evidence>
<reference evidence="8 9" key="1">
    <citation type="journal article" date="2019" name="mSystems">
        <title>Life at home and on the roam: Genomic adaptions reflect the dual lifestyle of an intracellular, facultative symbiont.</title>
        <authorList>
            <person name="Burgsdorf I."/>
        </authorList>
    </citation>
    <scope>NUCLEOTIDE SEQUENCE [LARGE SCALE GENOMIC DNA]</scope>
    <source>
        <strain evidence="8">277cV</strain>
    </source>
</reference>
<dbReference type="PANTHER" id="PTHR34457">
    <property type="entry name" value="EMBRYO DEFECTIVE 2410"/>
    <property type="match status" value="1"/>
</dbReference>
<feature type="region of interest" description="Disordered" evidence="5">
    <location>
        <begin position="1344"/>
        <end position="1364"/>
    </location>
</feature>
<dbReference type="GO" id="GO:0005886">
    <property type="term" value="C:plasma membrane"/>
    <property type="evidence" value="ECO:0007669"/>
    <property type="project" value="InterPro"/>
</dbReference>
<evidence type="ECO:0000313" key="9">
    <source>
        <dbReference type="Proteomes" id="UP000317990"/>
    </source>
</evidence>
<dbReference type="PROSITE" id="PS51430">
    <property type="entry name" value="KAIA_N"/>
    <property type="match status" value="1"/>
</dbReference>
<keyword evidence="2 6" id="KW-0812">Transmembrane</keyword>
<evidence type="ECO:0000256" key="6">
    <source>
        <dbReference type="SAM" id="Phobius"/>
    </source>
</evidence>